<dbReference type="AlphaFoldDB" id="A0A8B6GP63"/>
<evidence type="ECO:0000313" key="3">
    <source>
        <dbReference type="Proteomes" id="UP000596742"/>
    </source>
</evidence>
<comment type="caution">
    <text evidence="2">The sequence shown here is derived from an EMBL/GenBank/DDBJ whole genome shotgun (WGS) entry which is preliminary data.</text>
</comment>
<evidence type="ECO:0000313" key="2">
    <source>
        <dbReference type="EMBL" id="VDI67199.1"/>
    </source>
</evidence>
<keyword evidence="1" id="KW-0812">Transmembrane</keyword>
<keyword evidence="3" id="KW-1185">Reference proteome</keyword>
<proteinExistence type="predicted"/>
<accession>A0A8B6GP63</accession>
<evidence type="ECO:0000256" key="1">
    <source>
        <dbReference type="SAM" id="Phobius"/>
    </source>
</evidence>
<keyword evidence="1" id="KW-1133">Transmembrane helix</keyword>
<gene>
    <name evidence="2" type="ORF">MGAL_10B031895</name>
</gene>
<keyword evidence="1" id="KW-0472">Membrane</keyword>
<feature type="transmembrane region" description="Helical" evidence="1">
    <location>
        <begin position="47"/>
        <end position="71"/>
    </location>
</feature>
<dbReference type="Proteomes" id="UP000596742">
    <property type="component" value="Unassembled WGS sequence"/>
</dbReference>
<dbReference type="EMBL" id="UYJE01008783">
    <property type="protein sequence ID" value="VDI67199.1"/>
    <property type="molecule type" value="Genomic_DNA"/>
</dbReference>
<name>A0A8B6GP63_MYTGA</name>
<sequence length="132" mass="15185">MKLTEDFNYILTAQKCDKEYHSLCQKEVLDTVVIPKTNEQETEQLKVSMFVGIAVALTVFLILLIVLVVCIRRHRFKVVVTEPAAISISDHEYENVLENVNTDYHTLNLELVGETNDYSTLQPNVPDYIEIR</sequence>
<organism evidence="2 3">
    <name type="scientific">Mytilus galloprovincialis</name>
    <name type="common">Mediterranean mussel</name>
    <dbReference type="NCBI Taxonomy" id="29158"/>
    <lineage>
        <taxon>Eukaryota</taxon>
        <taxon>Metazoa</taxon>
        <taxon>Spiralia</taxon>
        <taxon>Lophotrochozoa</taxon>
        <taxon>Mollusca</taxon>
        <taxon>Bivalvia</taxon>
        <taxon>Autobranchia</taxon>
        <taxon>Pteriomorphia</taxon>
        <taxon>Mytilida</taxon>
        <taxon>Mytiloidea</taxon>
        <taxon>Mytilidae</taxon>
        <taxon>Mytilinae</taxon>
        <taxon>Mytilus</taxon>
    </lineage>
</organism>
<protein>
    <submittedName>
        <fullName evidence="2">Uncharacterized protein</fullName>
    </submittedName>
</protein>
<reference evidence="2" key="1">
    <citation type="submission" date="2018-11" db="EMBL/GenBank/DDBJ databases">
        <authorList>
            <person name="Alioto T."/>
            <person name="Alioto T."/>
        </authorList>
    </citation>
    <scope>NUCLEOTIDE SEQUENCE</scope>
</reference>